<protein>
    <submittedName>
        <fullName evidence="1">Uncharacterized protein</fullName>
    </submittedName>
</protein>
<organism evidence="1 2">
    <name type="scientific">Purpureocillium lilacinum</name>
    <name type="common">Paecilomyces lilacinus</name>
    <dbReference type="NCBI Taxonomy" id="33203"/>
    <lineage>
        <taxon>Eukaryota</taxon>
        <taxon>Fungi</taxon>
        <taxon>Dikarya</taxon>
        <taxon>Ascomycota</taxon>
        <taxon>Pezizomycotina</taxon>
        <taxon>Sordariomycetes</taxon>
        <taxon>Hypocreomycetidae</taxon>
        <taxon>Hypocreales</taxon>
        <taxon>Ophiocordycipitaceae</taxon>
        <taxon>Purpureocillium</taxon>
    </lineage>
</organism>
<dbReference type="EMBL" id="JBGNUJ010000007">
    <property type="protein sequence ID" value="KAL3957407.1"/>
    <property type="molecule type" value="Genomic_DNA"/>
</dbReference>
<gene>
    <name evidence="1" type="ORF">ACCO45_007985</name>
</gene>
<dbReference type="Proteomes" id="UP001638806">
    <property type="component" value="Unassembled WGS sequence"/>
</dbReference>
<sequence>MGPMAQTGNGAKASVGVLGICNCPGGRQTKRKTAGAGKTGFLIRALFWGGSPWQPREIFKPTAHQNRHRGFEYLAAVCLSVQVGPVPRDCAAAERTAMKFAKELERDAVPEWRIKYLNYKAGKKYVKAVSRAINRTPRGLSNRTPSFFRPTPAGRTSVPEPSHSATIASRGAPGRAPPASSEARPIPTSAPAAEHEALRGDGNNLQYGSFVATPPPSSPPNPEDGHHNFELPAPALHPPLDSPEPPRSTDTLRKSLSRFTMTRKASKAAAAAVHNTNGTDQLTTPKRSATATFGESPSRITRILSHASATFPRSDTTVPHVDQVREREQEFYEFMDSELDKVESFYKMKEEQAGQRLTVLREQLHEMRNRRIQEMVDEEQDDSAAHSNGHENGVDKSNGWVHPFKAKIFPPGPNSKALRNMPRTPFLPPSASAETRRDYSRRPPSSDVSYRTAKRKLKLALQEFYRGLELLKSYALLNRTAFRKLNKKFDKAANARPPLRFMTEKVNKAWFVNSDVLDGHIKAVEDLYARYFERGNHKLAAGKLRSLARKPTDESGSSFLNGFLIGVGIVFTVQGLVYGAKLLFDEDQLVRRETSYLLQLYGGYFLMLLMFSFFCINCFVWTRNKVNYPFIFEFDQRSRIDWRRLAEFPSFFLLLLGMFMWMNFSQYGPEWLYTYYPVFLIAITAFIIFLPHPCWRTRVGNGLFMPTISSYSSAYTQRTGTTRISATPITPRLLGFLMTLPPIWRFLQCLRRYKDTRNVFPHLVNGGKYTMTIVSSVILSLYRIHAGHTLLALFITFSIINSVYVSIWDLFMDFSLLQTHSRHFLLRDILALKRRWPYYAIMVVDPILRFAWIFYAIFTHNAQHSTIVSFMVSLMEITRRGMWALFRVENEHCANVSQYKASRDVPLPYRIEPLMDRASTESSPMLEDEDERHQEIPQSASTSTAVASTPGTLRRRPETGSRRFSKILAEAHKQDFEKRRKPADESVAEDEEQDANSDDEEEEDEEDATRLMEVRESREYRRNSKDEGV</sequence>
<accession>A0ACC4DNJ0</accession>
<reference evidence="1" key="1">
    <citation type="submission" date="2024-12" db="EMBL/GenBank/DDBJ databases">
        <title>Comparative genomics and development of molecular markers within Purpureocillium lilacinum and among Purpureocillium species.</title>
        <authorList>
            <person name="Yeh Z.-Y."/>
            <person name="Ni N.-T."/>
            <person name="Lo P.-H."/>
            <person name="Mushyakhwo K."/>
            <person name="Lin C.-F."/>
            <person name="Nai Y.-S."/>
        </authorList>
    </citation>
    <scope>NUCLEOTIDE SEQUENCE</scope>
    <source>
        <strain evidence="1">NCHU-NPUST-175</strain>
    </source>
</reference>
<name>A0ACC4DNJ0_PURLI</name>
<comment type="caution">
    <text evidence="1">The sequence shown here is derived from an EMBL/GenBank/DDBJ whole genome shotgun (WGS) entry which is preliminary data.</text>
</comment>
<keyword evidence="2" id="KW-1185">Reference proteome</keyword>
<evidence type="ECO:0000313" key="2">
    <source>
        <dbReference type="Proteomes" id="UP001638806"/>
    </source>
</evidence>
<proteinExistence type="predicted"/>
<evidence type="ECO:0000313" key="1">
    <source>
        <dbReference type="EMBL" id="KAL3957407.1"/>
    </source>
</evidence>